<protein>
    <recommendedName>
        <fullName evidence="3">DUF4914 family protein</fullName>
    </recommendedName>
</protein>
<dbReference type="RefSeq" id="WP_221236951.1">
    <property type="nucleotide sequence ID" value="NZ_JACIGI010000002.1"/>
</dbReference>
<dbReference type="AlphaFoldDB" id="A0A7W6RWU4"/>
<dbReference type="SUPFAM" id="SSF53795">
    <property type="entry name" value="PEP carboxykinase-like"/>
    <property type="match status" value="1"/>
</dbReference>
<keyword evidence="2" id="KW-1185">Reference proteome</keyword>
<organism evidence="1 2">
    <name type="scientific">Roseospira goensis</name>
    <dbReference type="NCBI Taxonomy" id="391922"/>
    <lineage>
        <taxon>Bacteria</taxon>
        <taxon>Pseudomonadati</taxon>
        <taxon>Pseudomonadota</taxon>
        <taxon>Alphaproteobacteria</taxon>
        <taxon>Rhodospirillales</taxon>
        <taxon>Rhodospirillaceae</taxon>
        <taxon>Roseospira</taxon>
    </lineage>
</organism>
<name>A0A7W6RWU4_9PROT</name>
<dbReference type="Pfam" id="PF16260">
    <property type="entry name" value="DUF4914"/>
    <property type="match status" value="1"/>
</dbReference>
<evidence type="ECO:0000313" key="1">
    <source>
        <dbReference type="EMBL" id="MBB4284693.1"/>
    </source>
</evidence>
<dbReference type="Proteomes" id="UP000555728">
    <property type="component" value="Unassembled WGS sequence"/>
</dbReference>
<accession>A0A7W6RWU4</accession>
<reference evidence="1 2" key="1">
    <citation type="submission" date="2020-08" db="EMBL/GenBank/DDBJ databases">
        <title>Genome sequencing of Purple Non-Sulfur Bacteria from various extreme environments.</title>
        <authorList>
            <person name="Mayer M."/>
        </authorList>
    </citation>
    <scope>NUCLEOTIDE SEQUENCE [LARGE SCALE GENOMIC DNA]</scope>
    <source>
        <strain evidence="1 2">JA135</strain>
    </source>
</reference>
<dbReference type="EMBL" id="JACIGI010000002">
    <property type="protein sequence ID" value="MBB4284693.1"/>
    <property type="molecule type" value="Genomic_DNA"/>
</dbReference>
<sequence>MDMQNVSAAPARVTFPLPPHVAAVVEAAPSVYVAESREDLLDKACGGPDCTLFEVGYDTPGRGWVLEATVARCRNGAAVNYVDTYMRRRDPDSMVVADDGPSDKPRFKDRFGVPFTQARQDILDWLAGQDLILVPFRSGHAEHGYDSLFIGPANAGFFAGGLADLQGHVAGSEAGADFRPQAFIFLAPPFRHTLCDGKQVVVHNRSADMHEIFSLNLYPGPSAKKGVYGILLNIGEAEGWVTNHASTVQVVTPYDYTFTIMHEGASGGGKSEMLEYPHREHDGRLRLGHNLVTGQERHLVLPQTCRLHPVTDDMAQSQPELQRPGGKLVTMDAENAWFVRVDHITGYGTDPHLERICAAPSKPLIFINVQGVPHATTLIWEHTEDAPGKPCPNPRVILPRDEVPNIQDEPVEVDIRTLGIRTPPCTRDKPTYGIFGMMHILPPALGWLWRLAAPRGHANPSIVDTEGLQSEGVGSFWPFATGRVVDFANILLNQVRETPETDFAIFPNSHIGAWHVGFMPQWIGREYLARRGGARFRRGQLRRADTPLLGYVLLQMHVEGANVPEFFLQVNRQPEVGDAAYAEGAEQLKAFFRRELEPLRRDPRLDPLGKRIIEVFYDGGSQGQFKNVWDAA</sequence>
<gene>
    <name evidence="1" type="ORF">GGD88_000400</name>
</gene>
<evidence type="ECO:0008006" key="3">
    <source>
        <dbReference type="Google" id="ProtNLM"/>
    </source>
</evidence>
<comment type="caution">
    <text evidence="1">The sequence shown here is derived from an EMBL/GenBank/DDBJ whole genome shotgun (WGS) entry which is preliminary data.</text>
</comment>
<dbReference type="InterPro" id="IPR032583">
    <property type="entry name" value="DUF4914"/>
</dbReference>
<evidence type="ECO:0000313" key="2">
    <source>
        <dbReference type="Proteomes" id="UP000555728"/>
    </source>
</evidence>
<proteinExistence type="predicted"/>